<proteinExistence type="predicted"/>
<dbReference type="EMBL" id="BGPR01000810">
    <property type="protein sequence ID" value="GBM36376.1"/>
    <property type="molecule type" value="Genomic_DNA"/>
</dbReference>
<sequence length="110" mass="12417">MDRLILRRWISSILEIMSVCESNNSKTTAATQIAILVCSNLAPQICKLATNLTRQEFRSLKQVIANVLDTTSRTCRMLVATNSLQTVAKTEYEHNLGFDPTTQRFLNMLP</sequence>
<dbReference type="AlphaFoldDB" id="A0A4Y2F7G1"/>
<keyword evidence="2" id="KW-1185">Reference proteome</keyword>
<comment type="caution">
    <text evidence="1">The sequence shown here is derived from an EMBL/GenBank/DDBJ whole genome shotgun (WGS) entry which is preliminary data.</text>
</comment>
<evidence type="ECO:0000313" key="2">
    <source>
        <dbReference type="Proteomes" id="UP000499080"/>
    </source>
</evidence>
<organism evidence="1 2">
    <name type="scientific">Araneus ventricosus</name>
    <name type="common">Orbweaver spider</name>
    <name type="synonym">Epeira ventricosa</name>
    <dbReference type="NCBI Taxonomy" id="182803"/>
    <lineage>
        <taxon>Eukaryota</taxon>
        <taxon>Metazoa</taxon>
        <taxon>Ecdysozoa</taxon>
        <taxon>Arthropoda</taxon>
        <taxon>Chelicerata</taxon>
        <taxon>Arachnida</taxon>
        <taxon>Araneae</taxon>
        <taxon>Araneomorphae</taxon>
        <taxon>Entelegynae</taxon>
        <taxon>Araneoidea</taxon>
        <taxon>Araneidae</taxon>
        <taxon>Araneus</taxon>
    </lineage>
</organism>
<dbReference type="Proteomes" id="UP000499080">
    <property type="component" value="Unassembled WGS sequence"/>
</dbReference>
<reference evidence="1 2" key="1">
    <citation type="journal article" date="2019" name="Sci. Rep.">
        <title>Orb-weaving spider Araneus ventricosus genome elucidates the spidroin gene catalogue.</title>
        <authorList>
            <person name="Kono N."/>
            <person name="Nakamura H."/>
            <person name="Ohtoshi R."/>
            <person name="Moran D.A.P."/>
            <person name="Shinohara A."/>
            <person name="Yoshida Y."/>
            <person name="Fujiwara M."/>
            <person name="Mori M."/>
            <person name="Tomita M."/>
            <person name="Arakawa K."/>
        </authorList>
    </citation>
    <scope>NUCLEOTIDE SEQUENCE [LARGE SCALE GENOMIC DNA]</scope>
</reference>
<gene>
    <name evidence="1" type="ORF">AVEN_176069_1</name>
</gene>
<protein>
    <submittedName>
        <fullName evidence="1">Uncharacterized protein</fullName>
    </submittedName>
</protein>
<name>A0A4Y2F7G1_ARAVE</name>
<evidence type="ECO:0000313" key="1">
    <source>
        <dbReference type="EMBL" id="GBM36376.1"/>
    </source>
</evidence>
<accession>A0A4Y2F7G1</accession>